<sequence>MITISASIPPAAEEIRDRYRQCMFLALTTDAEDTPGASSSHPFYASMGVRRHAELGLAAFGLRP</sequence>
<dbReference type="EMBL" id="VJXX01000001">
    <property type="protein sequence ID" value="MPY09687.1"/>
    <property type="molecule type" value="Genomic_DNA"/>
</dbReference>
<protein>
    <submittedName>
        <fullName evidence="1">Uncharacterized protein</fullName>
    </submittedName>
</protein>
<dbReference type="Proteomes" id="UP000326464">
    <property type="component" value="Unassembled WGS sequence"/>
</dbReference>
<proteinExistence type="predicted"/>
<dbReference type="AlphaFoldDB" id="A0A7X1TMI9"/>
<evidence type="ECO:0000313" key="1">
    <source>
        <dbReference type="EMBL" id="MPY09687.1"/>
    </source>
</evidence>
<organism evidence="1 2">
    <name type="scientific">Arthrobacter bussei</name>
    <dbReference type="NCBI Taxonomy" id="2594179"/>
    <lineage>
        <taxon>Bacteria</taxon>
        <taxon>Bacillati</taxon>
        <taxon>Actinomycetota</taxon>
        <taxon>Actinomycetes</taxon>
        <taxon>Micrococcales</taxon>
        <taxon>Micrococcaceae</taxon>
        <taxon>Arthrobacter</taxon>
    </lineage>
</organism>
<name>A0A7X1TMI9_9MICC</name>
<reference evidence="2" key="1">
    <citation type="submission" date="2019-07" db="EMBL/GenBank/DDBJ databases">
        <title>Arthrobacter KR32 sp. nov., isolated from mountain cheese made of cows milk.</title>
        <authorList>
            <person name="Flegler A."/>
        </authorList>
    </citation>
    <scope>NUCLEOTIDE SEQUENCE [LARGE SCALE GENOMIC DNA]</scope>
    <source>
        <strain evidence="2">KR32</strain>
    </source>
</reference>
<comment type="caution">
    <text evidence="1">The sequence shown here is derived from an EMBL/GenBank/DDBJ whole genome shotgun (WGS) entry which is preliminary data.</text>
</comment>
<accession>A0A7X1TMI9</accession>
<gene>
    <name evidence="1" type="ORF">FNH21_02945</name>
</gene>
<evidence type="ECO:0000313" key="2">
    <source>
        <dbReference type="Proteomes" id="UP000326464"/>
    </source>
</evidence>
<keyword evidence="2" id="KW-1185">Reference proteome</keyword>
<dbReference type="RefSeq" id="WP_152812184.1">
    <property type="nucleotide sequence ID" value="NZ_VJXX01000001.1"/>
</dbReference>
<dbReference type="OrthoDB" id="4549080at2"/>